<dbReference type="EMBL" id="QUBR01000001">
    <property type="protein sequence ID" value="REK73201.1"/>
    <property type="molecule type" value="Genomic_DNA"/>
</dbReference>
<evidence type="ECO:0000256" key="1">
    <source>
        <dbReference type="SAM" id="Phobius"/>
    </source>
</evidence>
<name>A0A371PBA0_9ACTN</name>
<evidence type="ECO:0000313" key="2">
    <source>
        <dbReference type="EMBL" id="REK73201.1"/>
    </source>
</evidence>
<keyword evidence="1" id="KW-0812">Transmembrane</keyword>
<keyword evidence="1" id="KW-0472">Membrane</keyword>
<proteinExistence type="predicted"/>
<sequence length="67" mass="6816">MRMCHGAHLAEPCEVAAMDVCAVVALVSGALLLLAIRQDRAPLGLRALGVVMFGGGFVVLAVDLLGG</sequence>
<gene>
    <name evidence="2" type="ORF">DX116_06430</name>
</gene>
<dbReference type="Proteomes" id="UP000265581">
    <property type="component" value="Unassembled WGS sequence"/>
</dbReference>
<keyword evidence="1" id="KW-1133">Transmembrane helix</keyword>
<accession>A0A371PBA0</accession>
<dbReference type="AlphaFoldDB" id="A0A371PBA0"/>
<feature type="transmembrane region" description="Helical" evidence="1">
    <location>
        <begin position="43"/>
        <end position="62"/>
    </location>
</feature>
<feature type="transmembrane region" description="Helical" evidence="1">
    <location>
        <begin position="15"/>
        <end position="36"/>
    </location>
</feature>
<comment type="caution">
    <text evidence="2">The sequence shown here is derived from an EMBL/GenBank/DDBJ whole genome shotgun (WGS) entry which is preliminary data.</text>
</comment>
<keyword evidence="3" id="KW-1185">Reference proteome</keyword>
<organism evidence="2 3">
    <name type="scientific">Aeromicrobium endophyticum</name>
    <dbReference type="NCBI Taxonomy" id="2292704"/>
    <lineage>
        <taxon>Bacteria</taxon>
        <taxon>Bacillati</taxon>
        <taxon>Actinomycetota</taxon>
        <taxon>Actinomycetes</taxon>
        <taxon>Propionibacteriales</taxon>
        <taxon>Nocardioidaceae</taxon>
        <taxon>Aeromicrobium</taxon>
    </lineage>
</organism>
<evidence type="ECO:0000313" key="3">
    <source>
        <dbReference type="Proteomes" id="UP000265581"/>
    </source>
</evidence>
<protein>
    <submittedName>
        <fullName evidence="2">Uncharacterized protein</fullName>
    </submittedName>
</protein>
<reference evidence="2 3" key="1">
    <citation type="submission" date="2018-08" db="EMBL/GenBank/DDBJ databases">
        <title>Aeromicrobium sp. M2KJ-4, whole genome shotgun sequence.</title>
        <authorList>
            <person name="Tuo L."/>
        </authorList>
    </citation>
    <scope>NUCLEOTIDE SEQUENCE [LARGE SCALE GENOMIC DNA]</scope>
    <source>
        <strain evidence="2 3">M2KJ-4</strain>
    </source>
</reference>